<feature type="transmembrane region" description="Helical" evidence="7">
    <location>
        <begin position="438"/>
        <end position="462"/>
    </location>
</feature>
<sequence length="491" mass="52623">MSETIKQTRDAAGSAATFSRTSFERSAPAPSADPSPGADAARNRQRKGWIVLFAMLFCGIIVIMNQFKVPTFMGALMHDFGTDPGTTGWLMSVIAVAGIITAFPSAFLLNRFGPKRVGLVGLAFMVAGCAVGASSHSFAQLIAGRVLEGIGVAMMGVVATTVISMYFPREKAGLPMGIWNLWYVVGSTLAYNIGVPVALALTGDPNNWHAWWWFSDVLALVSFVVFALFVSVPHAGRGVAAKRERETGEKQHRPAAILLEGFKVKRMWLFGLGFCFLMFTSLSVLTWVPTYVQGVELERMLAEGMDLAAAQAQAGVSGGSMASLGFAASIPMALVTAFLLGRFQTLKARNVMVIIAGFCAFFYVGAFLVPYEYLPAYLVLLGLESGWTSGVVWSMVPVTMPKRVTMPVGMAIIIFFQGISNLLCTPVVGYIIGEAQVWTNVAPLCAVTAAVGTVLWIAYVAMKPPVFEEDESEGGQADEITAAMEDRLPAA</sequence>
<feature type="compositionally biased region" description="Low complexity" evidence="6">
    <location>
        <begin position="26"/>
        <end position="40"/>
    </location>
</feature>
<feature type="transmembrane region" description="Helical" evidence="7">
    <location>
        <begin position="87"/>
        <end position="109"/>
    </location>
</feature>
<evidence type="ECO:0000259" key="8">
    <source>
        <dbReference type="PROSITE" id="PS50850"/>
    </source>
</evidence>
<feature type="transmembrane region" description="Helical" evidence="7">
    <location>
        <begin position="149"/>
        <end position="167"/>
    </location>
</feature>
<evidence type="ECO:0000256" key="1">
    <source>
        <dbReference type="ARBA" id="ARBA00004651"/>
    </source>
</evidence>
<dbReference type="Proteomes" id="UP000468327">
    <property type="component" value="Unassembled WGS sequence"/>
</dbReference>
<comment type="caution">
    <text evidence="9">The sequence shown here is derived from an EMBL/GenBank/DDBJ whole genome shotgun (WGS) entry which is preliminary data.</text>
</comment>
<dbReference type="PANTHER" id="PTHR43124:SF3">
    <property type="entry name" value="CHLORAMPHENICOL EFFLUX PUMP RV0191"/>
    <property type="match status" value="1"/>
</dbReference>
<accession>A0A6N8IJ02</accession>
<evidence type="ECO:0000256" key="5">
    <source>
        <dbReference type="ARBA" id="ARBA00023136"/>
    </source>
</evidence>
<feature type="transmembrane region" description="Helical" evidence="7">
    <location>
        <begin position="267"/>
        <end position="288"/>
    </location>
</feature>
<dbReference type="Pfam" id="PF07690">
    <property type="entry name" value="MFS_1"/>
    <property type="match status" value="1"/>
</dbReference>
<keyword evidence="4 7" id="KW-1133">Transmembrane helix</keyword>
<proteinExistence type="predicted"/>
<dbReference type="InterPro" id="IPR011701">
    <property type="entry name" value="MFS"/>
</dbReference>
<dbReference type="GO" id="GO:0005886">
    <property type="term" value="C:plasma membrane"/>
    <property type="evidence" value="ECO:0007669"/>
    <property type="project" value="UniProtKB-SubCell"/>
</dbReference>
<organism evidence="9 10">
    <name type="scientific">Gordonibacter urolithinfaciens</name>
    <dbReference type="NCBI Taxonomy" id="1335613"/>
    <lineage>
        <taxon>Bacteria</taxon>
        <taxon>Bacillati</taxon>
        <taxon>Actinomycetota</taxon>
        <taxon>Coriobacteriia</taxon>
        <taxon>Eggerthellales</taxon>
        <taxon>Eggerthellaceae</taxon>
        <taxon>Gordonibacter</taxon>
    </lineage>
</organism>
<gene>
    <name evidence="9" type="ORF">GO738_11045</name>
</gene>
<dbReference type="EMBL" id="WPOC01000019">
    <property type="protein sequence ID" value="MVN15871.1"/>
    <property type="molecule type" value="Genomic_DNA"/>
</dbReference>
<feature type="transmembrane region" description="Helical" evidence="7">
    <location>
        <begin position="321"/>
        <end position="340"/>
    </location>
</feature>
<evidence type="ECO:0000256" key="3">
    <source>
        <dbReference type="ARBA" id="ARBA00022692"/>
    </source>
</evidence>
<dbReference type="GO" id="GO:0022857">
    <property type="term" value="F:transmembrane transporter activity"/>
    <property type="evidence" value="ECO:0007669"/>
    <property type="project" value="InterPro"/>
</dbReference>
<dbReference type="PROSITE" id="PS50850">
    <property type="entry name" value="MFS"/>
    <property type="match status" value="1"/>
</dbReference>
<protein>
    <submittedName>
        <fullName evidence="9">MFS transporter</fullName>
    </submittedName>
</protein>
<feature type="transmembrane region" description="Helical" evidence="7">
    <location>
        <begin position="408"/>
        <end position="432"/>
    </location>
</feature>
<evidence type="ECO:0000313" key="9">
    <source>
        <dbReference type="EMBL" id="MVN15871.1"/>
    </source>
</evidence>
<dbReference type="PANTHER" id="PTHR43124">
    <property type="entry name" value="PURINE EFFLUX PUMP PBUE"/>
    <property type="match status" value="1"/>
</dbReference>
<feature type="region of interest" description="Disordered" evidence="6">
    <location>
        <begin position="1"/>
        <end position="40"/>
    </location>
</feature>
<keyword evidence="10" id="KW-1185">Reference proteome</keyword>
<evidence type="ECO:0000256" key="6">
    <source>
        <dbReference type="SAM" id="MobiDB-lite"/>
    </source>
</evidence>
<feature type="transmembrane region" description="Helical" evidence="7">
    <location>
        <begin position="121"/>
        <end position="143"/>
    </location>
</feature>
<feature type="transmembrane region" description="Helical" evidence="7">
    <location>
        <begin position="49"/>
        <end position="67"/>
    </location>
</feature>
<comment type="subcellular location">
    <subcellularLocation>
        <location evidence="1">Cell membrane</location>
        <topology evidence="1">Multi-pass membrane protein</topology>
    </subcellularLocation>
</comment>
<feature type="transmembrane region" description="Helical" evidence="7">
    <location>
        <begin position="179"/>
        <end position="199"/>
    </location>
</feature>
<feature type="transmembrane region" description="Helical" evidence="7">
    <location>
        <begin position="211"/>
        <end position="232"/>
    </location>
</feature>
<feature type="transmembrane region" description="Helical" evidence="7">
    <location>
        <begin position="377"/>
        <end position="396"/>
    </location>
</feature>
<dbReference type="AlphaFoldDB" id="A0A6N8IJ02"/>
<evidence type="ECO:0000256" key="7">
    <source>
        <dbReference type="SAM" id="Phobius"/>
    </source>
</evidence>
<evidence type="ECO:0000313" key="10">
    <source>
        <dbReference type="Proteomes" id="UP000468327"/>
    </source>
</evidence>
<dbReference type="RefSeq" id="WP_157005844.1">
    <property type="nucleotide sequence ID" value="NZ_WPOC01000019.1"/>
</dbReference>
<dbReference type="InterPro" id="IPR050189">
    <property type="entry name" value="MFS_Efflux_Transporters"/>
</dbReference>
<evidence type="ECO:0000256" key="4">
    <source>
        <dbReference type="ARBA" id="ARBA00022989"/>
    </source>
</evidence>
<dbReference type="InterPro" id="IPR036259">
    <property type="entry name" value="MFS_trans_sf"/>
</dbReference>
<evidence type="ECO:0000256" key="2">
    <source>
        <dbReference type="ARBA" id="ARBA00022475"/>
    </source>
</evidence>
<dbReference type="InterPro" id="IPR020846">
    <property type="entry name" value="MFS_dom"/>
</dbReference>
<keyword evidence="5 7" id="KW-0472">Membrane</keyword>
<keyword evidence="2" id="KW-1003">Cell membrane</keyword>
<dbReference type="Gene3D" id="1.20.1250.20">
    <property type="entry name" value="MFS general substrate transporter like domains"/>
    <property type="match status" value="1"/>
</dbReference>
<feature type="transmembrane region" description="Helical" evidence="7">
    <location>
        <begin position="352"/>
        <end position="371"/>
    </location>
</feature>
<reference evidence="9 10" key="1">
    <citation type="submission" date="2019-11" db="EMBL/GenBank/DDBJ databases">
        <title>Whole genome shotgun sequencing (WGS) data from Adlercreutzia equolifaciens ResAG-91, Eggerthella lenta MRI-F36, MRI-F37, MRI-F40, ResAG-49, ResAG-88, ResAG-121, ResAG-145, and Gordonibacter sp. ResAG-5, ResAG-26, ResAG-43, ResAG-50, ResAG-59.</title>
        <authorList>
            <person name="Stoll D.A."/>
            <person name="Danylec N."/>
            <person name="Franz C.M.A.P."/>
            <person name="Huch M."/>
        </authorList>
    </citation>
    <scope>NUCLEOTIDE SEQUENCE [LARGE SCALE GENOMIC DNA]</scope>
    <source>
        <strain evidence="9 10">ResAG-59</strain>
    </source>
</reference>
<dbReference type="SUPFAM" id="SSF103473">
    <property type="entry name" value="MFS general substrate transporter"/>
    <property type="match status" value="1"/>
</dbReference>
<dbReference type="CDD" id="cd06174">
    <property type="entry name" value="MFS"/>
    <property type="match status" value="1"/>
</dbReference>
<name>A0A6N8IJ02_9ACTN</name>
<keyword evidence="3 7" id="KW-0812">Transmembrane</keyword>
<feature type="domain" description="Major facilitator superfamily (MFS) profile" evidence="8">
    <location>
        <begin position="51"/>
        <end position="464"/>
    </location>
</feature>